<name>A0A8S2GNY4_9BILA</name>
<protein>
    <submittedName>
        <fullName evidence="3">Uncharacterized protein</fullName>
    </submittedName>
</protein>
<evidence type="ECO:0000313" key="4">
    <source>
        <dbReference type="Proteomes" id="UP000682733"/>
    </source>
</evidence>
<comment type="caution">
    <text evidence="3">The sequence shown here is derived from an EMBL/GenBank/DDBJ whole genome shotgun (WGS) entry which is preliminary data.</text>
</comment>
<gene>
    <name evidence="2" type="ORF">OVA965_LOCUS2677</name>
    <name evidence="3" type="ORF">TMI583_LOCUS2676</name>
</gene>
<accession>A0A8S2GNY4</accession>
<dbReference type="Proteomes" id="UP000677228">
    <property type="component" value="Unassembled WGS sequence"/>
</dbReference>
<proteinExistence type="predicted"/>
<sequence length="149" mass="17029">MASFLHRMSSFAQQTYKNTLNEEESNVADCLSTIVEKQTKDRNLLSEVSSSSKKQHHKQMRKRRCSVPAIMLHHINTSATCDENTEVNSLESSCVNANITLPLEQMLLQGKTQHLRGHNQTTSGKYSEKKKRRLYLSSNGMYIEAELIR</sequence>
<evidence type="ECO:0000256" key="1">
    <source>
        <dbReference type="SAM" id="MobiDB-lite"/>
    </source>
</evidence>
<dbReference type="AlphaFoldDB" id="A0A8S2GNY4"/>
<evidence type="ECO:0000313" key="2">
    <source>
        <dbReference type="EMBL" id="CAF0763346.1"/>
    </source>
</evidence>
<dbReference type="Proteomes" id="UP000682733">
    <property type="component" value="Unassembled WGS sequence"/>
</dbReference>
<organism evidence="3 4">
    <name type="scientific">Didymodactylos carnosus</name>
    <dbReference type="NCBI Taxonomy" id="1234261"/>
    <lineage>
        <taxon>Eukaryota</taxon>
        <taxon>Metazoa</taxon>
        <taxon>Spiralia</taxon>
        <taxon>Gnathifera</taxon>
        <taxon>Rotifera</taxon>
        <taxon>Eurotatoria</taxon>
        <taxon>Bdelloidea</taxon>
        <taxon>Philodinida</taxon>
        <taxon>Philodinidae</taxon>
        <taxon>Didymodactylos</taxon>
    </lineage>
</organism>
<evidence type="ECO:0000313" key="3">
    <source>
        <dbReference type="EMBL" id="CAF3543313.1"/>
    </source>
</evidence>
<feature type="region of interest" description="Disordered" evidence="1">
    <location>
        <begin position="42"/>
        <end position="61"/>
    </location>
</feature>
<reference evidence="3" key="1">
    <citation type="submission" date="2021-02" db="EMBL/GenBank/DDBJ databases">
        <authorList>
            <person name="Nowell W R."/>
        </authorList>
    </citation>
    <scope>NUCLEOTIDE SEQUENCE</scope>
</reference>
<dbReference type="EMBL" id="CAJOBA010000589">
    <property type="protein sequence ID" value="CAF3543313.1"/>
    <property type="molecule type" value="Genomic_DNA"/>
</dbReference>
<dbReference type="EMBL" id="CAJNOK010000589">
    <property type="protein sequence ID" value="CAF0763346.1"/>
    <property type="molecule type" value="Genomic_DNA"/>
</dbReference>